<keyword evidence="7 8" id="KW-0472">Membrane</keyword>
<dbReference type="RefSeq" id="WP_154810796.1">
    <property type="nucleotide sequence ID" value="NZ_VIAQ01000020.1"/>
</dbReference>
<dbReference type="Proteomes" id="UP000319335">
    <property type="component" value="Unassembled WGS sequence"/>
</dbReference>
<keyword evidence="5 9" id="KW-0378">Hydrolase</keyword>
<feature type="transmembrane region" description="Helical" evidence="8">
    <location>
        <begin position="169"/>
        <end position="187"/>
    </location>
</feature>
<evidence type="ECO:0000256" key="1">
    <source>
        <dbReference type="ARBA" id="ARBA00004651"/>
    </source>
</evidence>
<evidence type="ECO:0000313" key="9">
    <source>
        <dbReference type="EMBL" id="TQD23482.1"/>
    </source>
</evidence>
<sequence>MKKDRKLKGSRKQKAAEKVSIPSIGLKVHVVSFLEKNKTVLRFVGPYLFYIALFTGIYVIFQDRFVFLSTLTANTLSGIMSLLGVESYSYGQSVYMGGISVLVIDECTGIYELLVYAGCVLAYPTTLRNKFMGLALGVPAMLIINMFRLIFLSFIGIMYPSLFSYMHYYLWQITFIFLIVMLMLLWIEKIVKAGVFEQHKVN</sequence>
<dbReference type="EMBL" id="VIAQ01000020">
    <property type="protein sequence ID" value="TQD23482.1"/>
    <property type="molecule type" value="Genomic_DNA"/>
</dbReference>
<gene>
    <name evidence="9" type="primary">artB</name>
    <name evidence="9" type="ORF">FKV42_13225</name>
</gene>
<dbReference type="Pfam" id="PF09721">
    <property type="entry name" value="Exosortase_EpsH"/>
    <property type="match status" value="1"/>
</dbReference>
<dbReference type="InterPro" id="IPR026430">
    <property type="entry name" value="Archaeosortase_B"/>
</dbReference>
<evidence type="ECO:0000256" key="7">
    <source>
        <dbReference type="ARBA" id="ARBA00023136"/>
    </source>
</evidence>
<keyword evidence="2" id="KW-1003">Cell membrane</keyword>
<evidence type="ECO:0000256" key="3">
    <source>
        <dbReference type="ARBA" id="ARBA00022670"/>
    </source>
</evidence>
<dbReference type="OrthoDB" id="125169at2157"/>
<evidence type="ECO:0000256" key="2">
    <source>
        <dbReference type="ARBA" id="ARBA00022475"/>
    </source>
</evidence>
<keyword evidence="6 8" id="KW-1133">Transmembrane helix</keyword>
<evidence type="ECO:0000256" key="8">
    <source>
        <dbReference type="SAM" id="Phobius"/>
    </source>
</evidence>
<name>A0A7Z8P1D2_9EURY</name>
<evidence type="ECO:0000256" key="6">
    <source>
        <dbReference type="ARBA" id="ARBA00022989"/>
    </source>
</evidence>
<dbReference type="GO" id="GO:0006508">
    <property type="term" value="P:proteolysis"/>
    <property type="evidence" value="ECO:0007669"/>
    <property type="project" value="UniProtKB-KW"/>
</dbReference>
<dbReference type="EC" id="3.4.22.-" evidence="9"/>
<dbReference type="AlphaFoldDB" id="A0A7Z8P1D2"/>
<comment type="caution">
    <text evidence="9">The sequence shown here is derived from an EMBL/GenBank/DDBJ whole genome shotgun (WGS) entry which is preliminary data.</text>
</comment>
<keyword evidence="10" id="KW-1185">Reference proteome</keyword>
<proteinExistence type="predicted"/>
<accession>A0A7Z8P1D2</accession>
<dbReference type="NCBIfam" id="TIGR04144">
    <property type="entry name" value="archaeo_VPXXXP"/>
    <property type="match status" value="1"/>
</dbReference>
<evidence type="ECO:0000256" key="4">
    <source>
        <dbReference type="ARBA" id="ARBA00022692"/>
    </source>
</evidence>
<keyword evidence="4 8" id="KW-0812">Transmembrane</keyword>
<keyword evidence="3" id="KW-0645">Protease</keyword>
<comment type="subcellular location">
    <subcellularLocation>
        <location evidence="1">Cell membrane</location>
        <topology evidence="1">Multi-pass membrane protein</topology>
    </subcellularLocation>
</comment>
<evidence type="ECO:0000256" key="5">
    <source>
        <dbReference type="ARBA" id="ARBA00022801"/>
    </source>
</evidence>
<dbReference type="NCBIfam" id="TIGR04178">
    <property type="entry name" value="exo_archaeo"/>
    <property type="match status" value="1"/>
</dbReference>
<dbReference type="InterPro" id="IPR026392">
    <property type="entry name" value="Exo/Archaeosortase_dom"/>
</dbReference>
<reference evidence="9 10" key="1">
    <citation type="submission" date="2019-06" db="EMBL/GenBank/DDBJ databases">
        <title>Draft genome sequence of Methanolobus vulcani B1d.</title>
        <authorList>
            <person name="Creighbaum A.J."/>
            <person name="Ticak T."/>
            <person name="Hariraju D."/>
            <person name="Arivett B.A."/>
            <person name="Ferguson D.J.Jr."/>
        </authorList>
    </citation>
    <scope>NUCLEOTIDE SEQUENCE [LARGE SCALE GENOMIC DNA]</scope>
    <source>
        <strain evidence="9 10">B1d</strain>
    </source>
</reference>
<dbReference type="InterPro" id="IPR019127">
    <property type="entry name" value="Exosortase"/>
</dbReference>
<protein>
    <submittedName>
        <fullName evidence="9">Archaeosortase B</fullName>
        <ecNumber evidence="9">3.4.22.-</ecNumber>
    </submittedName>
</protein>
<dbReference type="GO" id="GO:0008233">
    <property type="term" value="F:peptidase activity"/>
    <property type="evidence" value="ECO:0007669"/>
    <property type="project" value="UniProtKB-KW"/>
</dbReference>
<feature type="transmembrane region" description="Helical" evidence="8">
    <location>
        <begin position="40"/>
        <end position="61"/>
    </location>
</feature>
<dbReference type="GO" id="GO:0005886">
    <property type="term" value="C:plasma membrane"/>
    <property type="evidence" value="ECO:0007669"/>
    <property type="project" value="UniProtKB-SubCell"/>
</dbReference>
<organism evidence="9 10">
    <name type="scientific">Methanolobus vulcani</name>
    <dbReference type="NCBI Taxonomy" id="38026"/>
    <lineage>
        <taxon>Archaea</taxon>
        <taxon>Methanobacteriati</taxon>
        <taxon>Methanobacteriota</taxon>
        <taxon>Stenosarchaea group</taxon>
        <taxon>Methanomicrobia</taxon>
        <taxon>Methanosarcinales</taxon>
        <taxon>Methanosarcinaceae</taxon>
        <taxon>Methanolobus</taxon>
    </lineage>
</organism>
<feature type="transmembrane region" description="Helical" evidence="8">
    <location>
        <begin position="131"/>
        <end position="157"/>
    </location>
</feature>
<evidence type="ECO:0000313" key="10">
    <source>
        <dbReference type="Proteomes" id="UP000319335"/>
    </source>
</evidence>